<evidence type="ECO:0000313" key="2">
    <source>
        <dbReference type="EMBL" id="SAY42663.1"/>
    </source>
</evidence>
<proteinExistence type="predicted"/>
<gene>
    <name evidence="2" type="ORF">PWN146_01347</name>
</gene>
<protein>
    <recommendedName>
        <fullName evidence="1">DUF4180 domain-containing protein</fullName>
    </recommendedName>
</protein>
<name>A0A1C3HC82_SERMA</name>
<organism evidence="2">
    <name type="scientific">Serratia marcescens</name>
    <dbReference type="NCBI Taxonomy" id="615"/>
    <lineage>
        <taxon>Bacteria</taxon>
        <taxon>Pseudomonadati</taxon>
        <taxon>Pseudomonadota</taxon>
        <taxon>Gammaproteobacteria</taxon>
        <taxon>Enterobacterales</taxon>
        <taxon>Yersiniaceae</taxon>
        <taxon>Serratia</taxon>
    </lineage>
</organism>
<evidence type="ECO:0000259" key="1">
    <source>
        <dbReference type="Pfam" id="PF13788"/>
    </source>
</evidence>
<dbReference type="AlphaFoldDB" id="A0A1C3HC82"/>
<dbReference type="EMBL" id="LT575490">
    <property type="protein sequence ID" value="SAY42663.1"/>
    <property type="molecule type" value="Genomic_DNA"/>
</dbReference>
<sequence length="121" mass="13618">MSYAVRQIHDLRLVVFAEAGPPLKDENDISLFIAPAFEHDAGMIALPINRLDAAFFQLRSGMAGAVLQKFINYRLRVTLLGDITPWLTQSNALQDFVREANRGEQVWFLSSLTELEQRLGA</sequence>
<dbReference type="Pfam" id="PF13788">
    <property type="entry name" value="DUF4180"/>
    <property type="match status" value="1"/>
</dbReference>
<accession>A0A1C3HC82</accession>
<feature type="domain" description="DUF4180" evidence="1">
    <location>
        <begin position="11"/>
        <end position="119"/>
    </location>
</feature>
<dbReference type="InterPro" id="IPR025438">
    <property type="entry name" value="DUF4180"/>
</dbReference>
<reference evidence="2" key="1">
    <citation type="submission" date="2016-05" db="EMBL/GenBank/DDBJ databases">
        <authorList>
            <person name="Cock P.J.A."/>
            <person name="Cock P.J.A."/>
        </authorList>
    </citation>
    <scope>NUCLEOTIDE SEQUENCE</scope>
    <source>
        <strain evidence="2">PWN146_assembly</strain>
    </source>
</reference>